<dbReference type="GeneID" id="19950127"/>
<dbReference type="PANTHER" id="PTHR19317">
    <property type="entry name" value="PRENYLATED RAB ACCEPTOR 1-RELATED"/>
    <property type="match status" value="1"/>
</dbReference>
<dbReference type="InParanoid" id="T0RKJ6"/>
<keyword evidence="7" id="KW-1185">Reference proteome</keyword>
<evidence type="ECO:0000313" key="6">
    <source>
        <dbReference type="EMBL" id="EQC32868.1"/>
    </source>
</evidence>
<organism evidence="6 7">
    <name type="scientific">Saprolegnia diclina (strain VS20)</name>
    <dbReference type="NCBI Taxonomy" id="1156394"/>
    <lineage>
        <taxon>Eukaryota</taxon>
        <taxon>Sar</taxon>
        <taxon>Stramenopiles</taxon>
        <taxon>Oomycota</taxon>
        <taxon>Saprolegniomycetes</taxon>
        <taxon>Saprolegniales</taxon>
        <taxon>Saprolegniaceae</taxon>
        <taxon>Saprolegnia</taxon>
    </lineage>
</organism>
<dbReference type="Proteomes" id="UP000030762">
    <property type="component" value="Unassembled WGS sequence"/>
</dbReference>
<accession>T0RKJ6</accession>
<reference evidence="6 7" key="1">
    <citation type="submission" date="2012-04" db="EMBL/GenBank/DDBJ databases">
        <title>The Genome Sequence of Saprolegnia declina VS20.</title>
        <authorList>
            <consortium name="The Broad Institute Genome Sequencing Platform"/>
            <person name="Russ C."/>
            <person name="Nusbaum C."/>
            <person name="Tyler B."/>
            <person name="van West P."/>
            <person name="Dieguez-Uribeondo J."/>
            <person name="de Bruijn I."/>
            <person name="Tripathy S."/>
            <person name="Jiang R."/>
            <person name="Young S.K."/>
            <person name="Zeng Q."/>
            <person name="Gargeya S."/>
            <person name="Fitzgerald M."/>
            <person name="Haas B."/>
            <person name="Abouelleil A."/>
            <person name="Alvarado L."/>
            <person name="Arachchi H.M."/>
            <person name="Berlin A."/>
            <person name="Chapman S.B."/>
            <person name="Goldberg J."/>
            <person name="Griggs A."/>
            <person name="Gujja S."/>
            <person name="Hansen M."/>
            <person name="Howarth C."/>
            <person name="Imamovic A."/>
            <person name="Larimer J."/>
            <person name="McCowen C."/>
            <person name="Montmayeur A."/>
            <person name="Murphy C."/>
            <person name="Neiman D."/>
            <person name="Pearson M."/>
            <person name="Priest M."/>
            <person name="Roberts A."/>
            <person name="Saif S."/>
            <person name="Shea T."/>
            <person name="Sisk P."/>
            <person name="Sykes S."/>
            <person name="Wortman J."/>
            <person name="Nusbaum C."/>
            <person name="Birren B."/>
        </authorList>
    </citation>
    <scope>NUCLEOTIDE SEQUENCE [LARGE SCALE GENOMIC DNA]</scope>
    <source>
        <strain evidence="6 7">VS20</strain>
    </source>
</reference>
<protein>
    <recommendedName>
        <fullName evidence="5">PRA1 family protein</fullName>
    </recommendedName>
</protein>
<dbReference type="GO" id="GO:0016020">
    <property type="term" value="C:membrane"/>
    <property type="evidence" value="ECO:0007669"/>
    <property type="project" value="UniProtKB-SubCell"/>
</dbReference>
<dbReference type="PANTHER" id="PTHR19317:SF0">
    <property type="entry name" value="PRENYLATED RAB ACCEPTOR PROTEIN 1"/>
    <property type="match status" value="1"/>
</dbReference>
<keyword evidence="2 5" id="KW-0812">Transmembrane</keyword>
<dbReference type="STRING" id="1156394.T0RKJ6"/>
<sequence length="189" mass="20631">MERTSSGKVGGPPEPLAQDSDDVKIHSLVDQALASVQHKINIHSIRSLFSFMGIGEEHPFSALPQAQLVLRLRRNLEYFLVNYILVFGLVFFCVLIFHPFAMLCGVATIGAWATVLVQRKQIQLLLGPSFKMIYVVYGLAAGTALVLIFSLLSPLLLATSITGVLGIAHALLRNTPASDKVDVLLEDHP</sequence>
<comment type="similarity">
    <text evidence="5">Belongs to the PRA1 family.</text>
</comment>
<dbReference type="EMBL" id="JH767161">
    <property type="protein sequence ID" value="EQC32868.1"/>
    <property type="molecule type" value="Genomic_DNA"/>
</dbReference>
<dbReference type="eggNOG" id="ENOG502S87U">
    <property type="taxonomic scope" value="Eukaryota"/>
</dbReference>
<dbReference type="OMA" id="AHAHMSP"/>
<dbReference type="GO" id="GO:0005794">
    <property type="term" value="C:Golgi apparatus"/>
    <property type="evidence" value="ECO:0007669"/>
    <property type="project" value="TreeGrafter"/>
</dbReference>
<dbReference type="RefSeq" id="XP_008613554.1">
    <property type="nucleotide sequence ID" value="XM_008615332.1"/>
</dbReference>
<feature type="transmembrane region" description="Helical" evidence="5">
    <location>
        <begin position="133"/>
        <end position="157"/>
    </location>
</feature>
<dbReference type="InterPro" id="IPR004895">
    <property type="entry name" value="Prenylated_rab_accept_PRA1"/>
</dbReference>
<keyword evidence="4 5" id="KW-0472">Membrane</keyword>
<name>T0RKJ6_SAPDV</name>
<comment type="subcellular location">
    <subcellularLocation>
        <location evidence="1 5">Membrane</location>
        <topology evidence="1 5">Multi-pass membrane protein</topology>
    </subcellularLocation>
</comment>
<feature type="transmembrane region" description="Helical" evidence="5">
    <location>
        <begin position="80"/>
        <end position="113"/>
    </location>
</feature>
<dbReference type="OrthoDB" id="63113at2759"/>
<evidence type="ECO:0000256" key="4">
    <source>
        <dbReference type="ARBA" id="ARBA00023136"/>
    </source>
</evidence>
<dbReference type="Pfam" id="PF03208">
    <property type="entry name" value="PRA1"/>
    <property type="match status" value="1"/>
</dbReference>
<dbReference type="VEuPathDB" id="FungiDB:SDRG_09400"/>
<evidence type="ECO:0000256" key="2">
    <source>
        <dbReference type="ARBA" id="ARBA00022692"/>
    </source>
</evidence>
<evidence type="ECO:0000313" key="7">
    <source>
        <dbReference type="Proteomes" id="UP000030762"/>
    </source>
</evidence>
<evidence type="ECO:0000256" key="5">
    <source>
        <dbReference type="RuleBase" id="RU363107"/>
    </source>
</evidence>
<keyword evidence="3 5" id="KW-1133">Transmembrane helix</keyword>
<dbReference type="AlphaFoldDB" id="T0RKJ6"/>
<gene>
    <name evidence="6" type="ORF">SDRG_09400</name>
</gene>
<evidence type="ECO:0000256" key="1">
    <source>
        <dbReference type="ARBA" id="ARBA00004141"/>
    </source>
</evidence>
<evidence type="ECO:0000256" key="3">
    <source>
        <dbReference type="ARBA" id="ARBA00022989"/>
    </source>
</evidence>
<proteinExistence type="inferred from homology"/>